<accession>A0A9X1Q128</accession>
<gene>
    <name evidence="1" type="ORF">L0P92_18020</name>
</gene>
<dbReference type="AlphaFoldDB" id="A0A9X1Q128"/>
<reference evidence="1" key="1">
    <citation type="submission" date="2022-01" db="EMBL/GenBank/DDBJ databases">
        <title>Draft Genome Sequences of Seven Type Strains of the Genus Streptomyces.</title>
        <authorList>
            <person name="Aziz S."/>
            <person name="Coretto E."/>
            <person name="Chronakova A."/>
            <person name="Sproer C."/>
            <person name="Huber K."/>
            <person name="Nouioui I."/>
            <person name="Gross H."/>
        </authorList>
    </citation>
    <scope>NUCLEOTIDE SEQUENCE</scope>
    <source>
        <strain evidence="1">DSM 103493</strain>
    </source>
</reference>
<keyword evidence="2" id="KW-1185">Reference proteome</keyword>
<name>A0A9X1Q128_STRM4</name>
<comment type="caution">
    <text evidence="1">The sequence shown here is derived from an EMBL/GenBank/DDBJ whole genome shotgun (WGS) entry which is preliminary data.</text>
</comment>
<protein>
    <submittedName>
        <fullName evidence="1">Uncharacterized protein</fullName>
    </submittedName>
</protein>
<organism evidence="1 2">
    <name type="scientific">Streptomyces muensis</name>
    <dbReference type="NCBI Taxonomy" id="1077944"/>
    <lineage>
        <taxon>Bacteria</taxon>
        <taxon>Bacillati</taxon>
        <taxon>Actinomycetota</taxon>
        <taxon>Actinomycetes</taxon>
        <taxon>Kitasatosporales</taxon>
        <taxon>Streptomycetaceae</taxon>
        <taxon>Streptomyces</taxon>
    </lineage>
</organism>
<dbReference type="RefSeq" id="WP_234763760.1">
    <property type="nucleotide sequence ID" value="NZ_JAKEIP010000066.1"/>
</dbReference>
<evidence type="ECO:0000313" key="1">
    <source>
        <dbReference type="EMBL" id="MCF1595458.1"/>
    </source>
</evidence>
<proteinExistence type="predicted"/>
<sequence>MATEQMSNETAVDPWGAASPWECLSPGFSDNVIGAQCEGNEPAEEEPAMPSPEELEEILAEVYGSETEQEEVSEAIGRNGLVLISDTDWIDMTDRNMDYLRHVYRSDLNHADKTALGVVALHCGVNSLGCTASNETLAEEANIDLANFRKRLSRLTKDGWIRENGMRPAVRPGMSGTKVRHIGVQREWVEGGS</sequence>
<dbReference type="EMBL" id="JAKEIP010000066">
    <property type="protein sequence ID" value="MCF1595458.1"/>
    <property type="molecule type" value="Genomic_DNA"/>
</dbReference>
<dbReference type="Proteomes" id="UP001139384">
    <property type="component" value="Unassembled WGS sequence"/>
</dbReference>
<evidence type="ECO:0000313" key="2">
    <source>
        <dbReference type="Proteomes" id="UP001139384"/>
    </source>
</evidence>